<dbReference type="Proteomes" id="UP001595476">
    <property type="component" value="Unassembled WGS sequence"/>
</dbReference>
<accession>A0ABV7HGT5</accession>
<keyword evidence="2" id="KW-1185">Reference proteome</keyword>
<dbReference type="InterPro" id="IPR029044">
    <property type="entry name" value="Nucleotide-diphossugar_trans"/>
</dbReference>
<dbReference type="EMBL" id="JBHRSZ010000007">
    <property type="protein sequence ID" value="MFC3153092.1"/>
    <property type="molecule type" value="Genomic_DNA"/>
</dbReference>
<organism evidence="1 2">
    <name type="scientific">Litoribrevibacter euphylliae</name>
    <dbReference type="NCBI Taxonomy" id="1834034"/>
    <lineage>
        <taxon>Bacteria</taxon>
        <taxon>Pseudomonadati</taxon>
        <taxon>Pseudomonadota</taxon>
        <taxon>Gammaproteobacteria</taxon>
        <taxon>Oceanospirillales</taxon>
        <taxon>Oceanospirillaceae</taxon>
        <taxon>Litoribrevibacter</taxon>
    </lineage>
</organism>
<evidence type="ECO:0008006" key="3">
    <source>
        <dbReference type="Google" id="ProtNLM"/>
    </source>
</evidence>
<evidence type="ECO:0000313" key="2">
    <source>
        <dbReference type="Proteomes" id="UP001595476"/>
    </source>
</evidence>
<name>A0ABV7HGT5_9GAMM</name>
<evidence type="ECO:0000313" key="1">
    <source>
        <dbReference type="EMBL" id="MFC3153092.1"/>
    </source>
</evidence>
<sequence>MLKKLRLKRAKRREEMLYRYRAVEMGMYLQSQALNSKRSGIGNIKDQEIVVSLTSFPARINDVYLTIESLFQQSLQADRVILWLSEENFPNGEKELPEILLKQKERGLEIEFVAGDLGPYKKIIYSLERFPQALIITFDDDVLYPVDAIDLLYRAYIRQPGVIHCHRGHRMLHSTSGSLQSYQNWEMSIQTSSAAYDIFPTGIGGVLYFPGALDECVFDREIFQALAPNGDDIWLKAMSLKKGVPCKPVEDERPWKSRLLMIEGSQEVSLTKENKSKSKGNDSKIEAVFDHFQLWDQLKAPYGK</sequence>
<dbReference type="RefSeq" id="WP_386723007.1">
    <property type="nucleotide sequence ID" value="NZ_JBHRSZ010000007.1"/>
</dbReference>
<dbReference type="SUPFAM" id="SSF53448">
    <property type="entry name" value="Nucleotide-diphospho-sugar transferases"/>
    <property type="match status" value="1"/>
</dbReference>
<proteinExistence type="predicted"/>
<reference evidence="2" key="1">
    <citation type="journal article" date="2019" name="Int. J. Syst. Evol. Microbiol.">
        <title>The Global Catalogue of Microorganisms (GCM) 10K type strain sequencing project: providing services to taxonomists for standard genome sequencing and annotation.</title>
        <authorList>
            <consortium name="The Broad Institute Genomics Platform"/>
            <consortium name="The Broad Institute Genome Sequencing Center for Infectious Disease"/>
            <person name="Wu L."/>
            <person name="Ma J."/>
        </authorList>
    </citation>
    <scope>NUCLEOTIDE SEQUENCE [LARGE SCALE GENOMIC DNA]</scope>
    <source>
        <strain evidence="2">KCTC 52438</strain>
    </source>
</reference>
<gene>
    <name evidence="1" type="ORF">ACFOEK_18775</name>
</gene>
<comment type="caution">
    <text evidence="1">The sequence shown here is derived from an EMBL/GenBank/DDBJ whole genome shotgun (WGS) entry which is preliminary data.</text>
</comment>
<protein>
    <recommendedName>
        <fullName evidence="3">Glycosyltransferase</fullName>
    </recommendedName>
</protein>